<proteinExistence type="predicted"/>
<evidence type="ECO:0000313" key="2">
    <source>
        <dbReference type="Proteomes" id="UP001164746"/>
    </source>
</evidence>
<reference evidence="1" key="1">
    <citation type="submission" date="2022-11" db="EMBL/GenBank/DDBJ databases">
        <title>Centuries of genome instability and evolution in soft-shell clam transmissible cancer (bioRxiv).</title>
        <authorList>
            <person name="Hart S.F.M."/>
            <person name="Yonemitsu M.A."/>
            <person name="Giersch R.M."/>
            <person name="Beal B.F."/>
            <person name="Arriagada G."/>
            <person name="Davis B.W."/>
            <person name="Ostrander E.A."/>
            <person name="Goff S.P."/>
            <person name="Metzger M.J."/>
        </authorList>
    </citation>
    <scope>NUCLEOTIDE SEQUENCE</scope>
    <source>
        <strain evidence="1">MELC-2E11</strain>
        <tissue evidence="1">Siphon/mantle</tissue>
    </source>
</reference>
<organism evidence="1 2">
    <name type="scientific">Mya arenaria</name>
    <name type="common">Soft-shell clam</name>
    <dbReference type="NCBI Taxonomy" id="6604"/>
    <lineage>
        <taxon>Eukaryota</taxon>
        <taxon>Metazoa</taxon>
        <taxon>Spiralia</taxon>
        <taxon>Lophotrochozoa</taxon>
        <taxon>Mollusca</taxon>
        <taxon>Bivalvia</taxon>
        <taxon>Autobranchia</taxon>
        <taxon>Heteroconchia</taxon>
        <taxon>Euheterodonta</taxon>
        <taxon>Imparidentia</taxon>
        <taxon>Neoheterodontei</taxon>
        <taxon>Myida</taxon>
        <taxon>Myoidea</taxon>
        <taxon>Myidae</taxon>
        <taxon>Mya</taxon>
    </lineage>
</organism>
<protein>
    <submittedName>
        <fullName evidence="1">Uncharacterized protein</fullName>
    </submittedName>
</protein>
<dbReference type="EMBL" id="CP111017">
    <property type="protein sequence ID" value="WAR07781.1"/>
    <property type="molecule type" value="Genomic_DNA"/>
</dbReference>
<name>A0ABY7EKR5_MYAAR</name>
<dbReference type="Proteomes" id="UP001164746">
    <property type="component" value="Chromosome 6"/>
</dbReference>
<keyword evidence="2" id="KW-1185">Reference proteome</keyword>
<sequence>MPFVVVLKTAVKAKTHVSSGVKIIPQDSVLTVSVNKTDGTRKVLACGITIGRVLLVKGVKEGSNDFHSANALYCQLSGGGSKKGGREYKQQKKHVCSDSSYTL</sequence>
<gene>
    <name evidence="1" type="ORF">MAR_017739</name>
</gene>
<evidence type="ECO:0000313" key="1">
    <source>
        <dbReference type="EMBL" id="WAR07781.1"/>
    </source>
</evidence>
<accession>A0ABY7EKR5</accession>